<organism evidence="2 3">
    <name type="scientific">Halobellus limi</name>
    <dbReference type="NCBI Taxonomy" id="699433"/>
    <lineage>
        <taxon>Archaea</taxon>
        <taxon>Methanobacteriati</taxon>
        <taxon>Methanobacteriota</taxon>
        <taxon>Stenosarchaea group</taxon>
        <taxon>Halobacteria</taxon>
        <taxon>Halobacteriales</taxon>
        <taxon>Haloferacaceae</taxon>
        <taxon>Halobellus</taxon>
    </lineage>
</organism>
<dbReference type="OrthoDB" id="296640at2157"/>
<gene>
    <name evidence="1" type="ORF">DV707_17435</name>
    <name evidence="2" type="ORF">SAMN04488133_3397</name>
</gene>
<dbReference type="Gene3D" id="3.40.50.1820">
    <property type="entry name" value="alpha/beta hydrolase"/>
    <property type="match status" value="1"/>
</dbReference>
<evidence type="ECO:0000313" key="1">
    <source>
        <dbReference type="EMBL" id="QCC49523.1"/>
    </source>
</evidence>
<reference evidence="1 4" key="2">
    <citation type="journal article" date="2019" name="Nat. Commun.">
        <title>A new type of DNA phosphorothioation-based antiviral system in archaea.</title>
        <authorList>
            <person name="Xiong L."/>
            <person name="Liu S."/>
            <person name="Chen S."/>
            <person name="Xiao Y."/>
            <person name="Zhu B."/>
            <person name="Gao Y."/>
            <person name="Zhang Y."/>
            <person name="Chen B."/>
            <person name="Luo J."/>
            <person name="Deng Z."/>
            <person name="Chen X."/>
            <person name="Wang L."/>
            <person name="Chen S."/>
        </authorList>
    </citation>
    <scope>NUCLEOTIDE SEQUENCE [LARGE SCALE GENOMIC DNA]</scope>
    <source>
        <strain evidence="1 4">CGMCC 1.10331</strain>
        <plasmid evidence="1 4">unnamed3</plasmid>
    </source>
</reference>
<dbReference type="Proteomes" id="UP000236740">
    <property type="component" value="Unassembled WGS sequence"/>
</dbReference>
<protein>
    <recommendedName>
        <fullName evidence="5">Alpha/beta hydrolase family protein</fullName>
    </recommendedName>
</protein>
<dbReference type="EMBL" id="CP031314">
    <property type="protein sequence ID" value="QCC49523.1"/>
    <property type="molecule type" value="Genomic_DNA"/>
</dbReference>
<reference evidence="2 3" key="1">
    <citation type="submission" date="2016-10" db="EMBL/GenBank/DDBJ databases">
        <authorList>
            <person name="de Groot N.N."/>
        </authorList>
    </citation>
    <scope>NUCLEOTIDE SEQUENCE [LARGE SCALE GENOMIC DNA]</scope>
    <source>
        <strain evidence="2 3">CGMCC 1.10331</strain>
    </source>
</reference>
<keyword evidence="3" id="KW-1185">Reference proteome</keyword>
<dbReference type="InterPro" id="IPR029058">
    <property type="entry name" value="AB_hydrolase_fold"/>
</dbReference>
<evidence type="ECO:0000313" key="4">
    <source>
        <dbReference type="Proteomes" id="UP000296733"/>
    </source>
</evidence>
<sequence length="316" mass="34717">MNHHELIDIATIRLSALLLGETKFFSRSVDAPPLVDVTTEMTSAVDDVGDPSTAGQCDVVVDTPVGEFETAYQPWQWLGPEYPTLIYHHGSGERPFDVGRFSTNSFRRLFLGSEEGLPVNLIAVRAPFHDRSSREYARAMGDLENFVGMLAASTGLLQALTERIADRTDRSVVLSGISLGGWAVNLHRACFGAADRYVPLFAGAALGEMFVSSVYRYMIADAAWRQPSQLRQVLDFEDAFQAVDADDCAPLLGRYDRIIEYDRQRPSYTGMSLAVLNRGHVTGALAAATLREHMLEAIPDTPSTDGETGAIDKERI</sequence>
<geneLocation type="plasmid" evidence="1">
    <name>unnamed3</name>
</geneLocation>
<dbReference type="SUPFAM" id="SSF53474">
    <property type="entry name" value="alpha/beta-Hydrolases"/>
    <property type="match status" value="1"/>
</dbReference>
<dbReference type="RefSeq" id="WP_103992945.1">
    <property type="nucleotide sequence ID" value="NZ_CP031314.1"/>
</dbReference>
<dbReference type="EMBL" id="FNVN01000007">
    <property type="protein sequence ID" value="SEG71370.1"/>
    <property type="molecule type" value="Genomic_DNA"/>
</dbReference>
<evidence type="ECO:0000313" key="2">
    <source>
        <dbReference type="EMBL" id="SEG71370.1"/>
    </source>
</evidence>
<name>A0A1H6CEC5_9EURY</name>
<proteinExistence type="predicted"/>
<evidence type="ECO:0008006" key="5">
    <source>
        <dbReference type="Google" id="ProtNLM"/>
    </source>
</evidence>
<keyword evidence="1" id="KW-0614">Plasmid</keyword>
<dbReference type="KEGG" id="hlm:DV707_17435"/>
<dbReference type="AlphaFoldDB" id="A0A1H6CEC5"/>
<dbReference type="Proteomes" id="UP000296733">
    <property type="component" value="Plasmid unnamed3"/>
</dbReference>
<accession>A0A1H6CEC5</accession>
<dbReference type="GeneID" id="39859907"/>
<evidence type="ECO:0000313" key="3">
    <source>
        <dbReference type="Proteomes" id="UP000236740"/>
    </source>
</evidence>